<dbReference type="RefSeq" id="WP_345921394.1">
    <property type="nucleotide sequence ID" value="NZ_JBDIVE010000016.1"/>
</dbReference>
<dbReference type="Pfam" id="PF04392">
    <property type="entry name" value="ABC_sub_bind"/>
    <property type="match status" value="1"/>
</dbReference>
<dbReference type="Gene3D" id="3.40.50.2300">
    <property type="match status" value="2"/>
</dbReference>
<accession>A0ABU9Z3K3</accession>
<gene>
    <name evidence="1" type="ORF">ABDB84_19170</name>
</gene>
<dbReference type="PANTHER" id="PTHR35271">
    <property type="entry name" value="ABC TRANSPORTER, SUBSTRATE-BINDING LIPOPROTEIN-RELATED"/>
    <property type="match status" value="1"/>
</dbReference>
<dbReference type="InterPro" id="IPR007487">
    <property type="entry name" value="ABC_transpt-TYRBP-like"/>
</dbReference>
<reference evidence="1 2" key="1">
    <citation type="journal article" date="2018" name="Int. J. Syst. Evol. Microbiol.">
        <title>Uliginosibacterium sediminicola sp. nov., isolated from freshwater sediment.</title>
        <authorList>
            <person name="Hwang W.M."/>
            <person name="Kim S.M."/>
            <person name="Kang K."/>
            <person name="Ahn T.Y."/>
        </authorList>
    </citation>
    <scope>NUCLEOTIDE SEQUENCE [LARGE SCALE GENOMIC DNA]</scope>
    <source>
        <strain evidence="1 2">M1-21</strain>
    </source>
</reference>
<dbReference type="EMBL" id="JBDIVE010000016">
    <property type="protein sequence ID" value="MEN3070614.1"/>
    <property type="molecule type" value="Genomic_DNA"/>
</dbReference>
<name>A0ABU9Z3K3_9RHOO</name>
<organism evidence="1 2">
    <name type="scientific">Uliginosibacterium sediminicola</name>
    <dbReference type="NCBI Taxonomy" id="2024550"/>
    <lineage>
        <taxon>Bacteria</taxon>
        <taxon>Pseudomonadati</taxon>
        <taxon>Pseudomonadota</taxon>
        <taxon>Betaproteobacteria</taxon>
        <taxon>Rhodocyclales</taxon>
        <taxon>Zoogloeaceae</taxon>
        <taxon>Uliginosibacterium</taxon>
    </lineage>
</organism>
<evidence type="ECO:0000313" key="2">
    <source>
        <dbReference type="Proteomes" id="UP001410394"/>
    </source>
</evidence>
<keyword evidence="2" id="KW-1185">Reference proteome</keyword>
<sequence length="280" mass="30845">MLSEPRGAYTEFAEAFRLELKRDVAPGTELQFIDCDQLAVQGLPESQMIVGVGSRAAEMLSIREGKTPLLLSLLTRNNYERLPQPRRDERKQVGLFIDQPPARYLDLLRIALPQVKRIGVMSSRESHDTALRLSQLAGARRLQAQIEHIANDSDIVPAIQRLLQDGGVLLATPDASIYNAQTLPNIILGAYRLRAPVMGFSPVYVKSGAVLALYSTPGQLGTQSADIVRSMLSGATVPALQYPRFFSVGINMAAARSLGIEIESETLIHDKLERMERNVP</sequence>
<proteinExistence type="predicted"/>
<dbReference type="Proteomes" id="UP001410394">
    <property type="component" value="Unassembled WGS sequence"/>
</dbReference>
<comment type="caution">
    <text evidence="1">The sequence shown here is derived from an EMBL/GenBank/DDBJ whole genome shotgun (WGS) entry which is preliminary data.</text>
</comment>
<dbReference type="PANTHER" id="PTHR35271:SF1">
    <property type="entry name" value="ABC TRANSPORTER, SUBSTRATE-BINDING LIPOPROTEIN"/>
    <property type="match status" value="1"/>
</dbReference>
<protein>
    <submittedName>
        <fullName evidence="1">ABC transporter substrate binding protein</fullName>
    </submittedName>
</protein>
<evidence type="ECO:0000313" key="1">
    <source>
        <dbReference type="EMBL" id="MEN3070614.1"/>
    </source>
</evidence>